<reference evidence="7 8" key="1">
    <citation type="submission" date="2020-08" db="EMBL/GenBank/DDBJ databases">
        <title>Genomic Encyclopedia of Type Strains, Phase IV (KMG-IV): sequencing the most valuable type-strain genomes for metagenomic binning, comparative biology and taxonomic classification.</title>
        <authorList>
            <person name="Goeker M."/>
        </authorList>
    </citation>
    <scope>NUCLEOTIDE SEQUENCE [LARGE SCALE GENOMIC DNA]</scope>
    <source>
        <strain evidence="7 8">DSM 45385</strain>
    </source>
</reference>
<evidence type="ECO:0000313" key="8">
    <source>
        <dbReference type="Proteomes" id="UP000568380"/>
    </source>
</evidence>
<organism evidence="7 8">
    <name type="scientific">Nonomuraea endophytica</name>
    <dbReference type="NCBI Taxonomy" id="714136"/>
    <lineage>
        <taxon>Bacteria</taxon>
        <taxon>Bacillati</taxon>
        <taxon>Actinomycetota</taxon>
        <taxon>Actinomycetes</taxon>
        <taxon>Streptosporangiales</taxon>
        <taxon>Streptosporangiaceae</taxon>
        <taxon>Nonomuraea</taxon>
    </lineage>
</organism>
<evidence type="ECO:0000256" key="2">
    <source>
        <dbReference type="ARBA" id="ARBA00022448"/>
    </source>
</evidence>
<keyword evidence="3" id="KW-0547">Nucleotide-binding</keyword>
<dbReference type="GO" id="GO:0016887">
    <property type="term" value="F:ATP hydrolysis activity"/>
    <property type="evidence" value="ECO:0007669"/>
    <property type="project" value="InterPro"/>
</dbReference>
<dbReference type="GO" id="GO:0005524">
    <property type="term" value="F:ATP binding"/>
    <property type="evidence" value="ECO:0007669"/>
    <property type="project" value="UniProtKB-KW"/>
</dbReference>
<dbReference type="PANTHER" id="PTHR42734">
    <property type="entry name" value="METAL TRANSPORT SYSTEM ATP-BINDING PROTEIN TM_0124-RELATED"/>
    <property type="match status" value="1"/>
</dbReference>
<keyword evidence="2" id="KW-0813">Transport</keyword>
<evidence type="ECO:0000256" key="3">
    <source>
        <dbReference type="ARBA" id="ARBA00022741"/>
    </source>
</evidence>
<feature type="domain" description="ABC transporter" evidence="6">
    <location>
        <begin position="1"/>
        <end position="216"/>
    </location>
</feature>
<dbReference type="EMBL" id="JACHIN010000007">
    <property type="protein sequence ID" value="MBB5079669.1"/>
    <property type="molecule type" value="Genomic_DNA"/>
</dbReference>
<dbReference type="Pfam" id="PF00005">
    <property type="entry name" value="ABC_tran"/>
    <property type="match status" value="1"/>
</dbReference>
<comment type="similarity">
    <text evidence="1">Belongs to the ABC transporter superfamily.</text>
</comment>
<evidence type="ECO:0000256" key="4">
    <source>
        <dbReference type="ARBA" id="ARBA00022840"/>
    </source>
</evidence>
<name>A0A7W8A621_9ACTN</name>
<dbReference type="SMART" id="SM00382">
    <property type="entry name" value="AAA"/>
    <property type="match status" value="1"/>
</dbReference>
<dbReference type="InterPro" id="IPR027417">
    <property type="entry name" value="P-loop_NTPase"/>
</dbReference>
<accession>A0A7W8A621</accession>
<dbReference type="Proteomes" id="UP000568380">
    <property type="component" value="Unassembled WGS sequence"/>
</dbReference>
<proteinExistence type="inferred from homology"/>
<dbReference type="AlphaFoldDB" id="A0A7W8A621"/>
<dbReference type="PROSITE" id="PS50893">
    <property type="entry name" value="ABC_TRANSPORTER_2"/>
    <property type="match status" value="1"/>
</dbReference>
<dbReference type="InterPro" id="IPR003439">
    <property type="entry name" value="ABC_transporter-like_ATP-bd"/>
</dbReference>
<dbReference type="SUPFAM" id="SSF52540">
    <property type="entry name" value="P-loop containing nucleoside triphosphate hydrolases"/>
    <property type="match status" value="1"/>
</dbReference>
<feature type="compositionally biased region" description="Low complexity" evidence="5">
    <location>
        <begin position="209"/>
        <end position="219"/>
    </location>
</feature>
<dbReference type="InterPro" id="IPR003593">
    <property type="entry name" value="AAA+_ATPase"/>
</dbReference>
<evidence type="ECO:0000256" key="5">
    <source>
        <dbReference type="SAM" id="MobiDB-lite"/>
    </source>
</evidence>
<feature type="compositionally biased region" description="Low complexity" evidence="5">
    <location>
        <begin position="291"/>
        <end position="300"/>
    </location>
</feature>
<keyword evidence="4" id="KW-0067">ATP-binding</keyword>
<evidence type="ECO:0000259" key="6">
    <source>
        <dbReference type="PROSITE" id="PS50893"/>
    </source>
</evidence>
<gene>
    <name evidence="7" type="ORF">HNR40_005155</name>
</gene>
<dbReference type="Gene3D" id="3.40.50.300">
    <property type="entry name" value="P-loop containing nucleotide triphosphate hydrolases"/>
    <property type="match status" value="1"/>
</dbReference>
<dbReference type="RefSeq" id="WP_184965528.1">
    <property type="nucleotide sequence ID" value="NZ_JACHIN010000007.1"/>
</dbReference>
<evidence type="ECO:0000313" key="7">
    <source>
        <dbReference type="EMBL" id="MBB5079669.1"/>
    </source>
</evidence>
<feature type="region of interest" description="Disordered" evidence="5">
    <location>
        <begin position="190"/>
        <end position="312"/>
    </location>
</feature>
<protein>
    <submittedName>
        <fullName evidence="7">ABC-type Mn2+/Zn2+ transport system ATPase subunit</fullName>
    </submittedName>
</protein>
<sequence>MDLSNVSFRYRRRAPDVIRNADTVLNPGDVIELTGPNGAGKSTLLRLLAGLTHPTTGKISARPKIVGYAPDHLPTAQPFTVSAYLDHMARIRGGATWRPWADRLNLTHLVRLPLRELSKGSAHKVALIQAIMCNPGLLLLDEPFAGLDSDTREALPAIVTELASQGTIVVAGDHEAGLHTLPSLRHWTLTDGTLKEPSPLRHPAPAPTPVATAPRTTQAIPPSQPHIPTPNHERDLAPDQTPDPASHHAPGSDQEHAPGHTPDLVPDHTLGLAPGQTANLLPNHTPDSGRGQASGQAAASDPATLSAPAVGLAPPMGLAPTVDVGHPVGFERPEASGRVGGSEGGVVVEVRVPGGEVGAFLARMRAEGYEATEAAQ</sequence>
<dbReference type="PANTHER" id="PTHR42734:SF17">
    <property type="entry name" value="METAL TRANSPORT SYSTEM ATP-BINDING PROTEIN TM_0124-RELATED"/>
    <property type="match status" value="1"/>
</dbReference>
<feature type="compositionally biased region" description="Polar residues" evidence="5">
    <location>
        <begin position="276"/>
        <end position="286"/>
    </location>
</feature>
<dbReference type="InterPro" id="IPR050153">
    <property type="entry name" value="Metal_Ion_Import_ABC"/>
</dbReference>
<keyword evidence="8" id="KW-1185">Reference proteome</keyword>
<evidence type="ECO:0000256" key="1">
    <source>
        <dbReference type="ARBA" id="ARBA00005417"/>
    </source>
</evidence>
<comment type="caution">
    <text evidence="7">The sequence shown here is derived from an EMBL/GenBank/DDBJ whole genome shotgun (WGS) entry which is preliminary data.</text>
</comment>